<feature type="domain" description="Isochorismatase-like" evidence="2">
    <location>
        <begin position="4"/>
        <end position="147"/>
    </location>
</feature>
<dbReference type="RefSeq" id="WP_116764708.1">
    <property type="nucleotide sequence ID" value="NZ_QCZH01000032.1"/>
</dbReference>
<evidence type="ECO:0000259" key="2">
    <source>
        <dbReference type="Pfam" id="PF00857"/>
    </source>
</evidence>
<dbReference type="InterPro" id="IPR050272">
    <property type="entry name" value="Isochorismatase-like_hydrls"/>
</dbReference>
<evidence type="ECO:0000313" key="4">
    <source>
        <dbReference type="Proteomes" id="UP000245618"/>
    </source>
</evidence>
<dbReference type="GO" id="GO:0016787">
    <property type="term" value="F:hydrolase activity"/>
    <property type="evidence" value="ECO:0007669"/>
    <property type="project" value="UniProtKB-KW"/>
</dbReference>
<dbReference type="PANTHER" id="PTHR43540:SF1">
    <property type="entry name" value="ISOCHORISMATASE HYDROLASE"/>
    <property type="match status" value="1"/>
</dbReference>
<dbReference type="InterPro" id="IPR000868">
    <property type="entry name" value="Isochorismatase-like_dom"/>
</dbReference>
<keyword evidence="1 3" id="KW-0378">Hydrolase</keyword>
<dbReference type="CDD" id="cd01014">
    <property type="entry name" value="nicotinamidase_related"/>
    <property type="match status" value="1"/>
</dbReference>
<reference evidence="3 4" key="1">
    <citation type="submission" date="2018-04" db="EMBL/GenBank/DDBJ databases">
        <title>Flavobacterium sp. nov., isolated from glacier ice.</title>
        <authorList>
            <person name="Liu Q."/>
            <person name="Xin Y.-H."/>
        </authorList>
    </citation>
    <scope>NUCLEOTIDE SEQUENCE [LARGE SCALE GENOMIC DNA]</scope>
    <source>
        <strain evidence="3 4">LB2P30</strain>
    </source>
</reference>
<dbReference type="OrthoDB" id="9791276at2"/>
<dbReference type="AlphaFoldDB" id="A0A2U1JLL3"/>
<evidence type="ECO:0000256" key="1">
    <source>
        <dbReference type="ARBA" id="ARBA00022801"/>
    </source>
</evidence>
<dbReference type="Pfam" id="PF00857">
    <property type="entry name" value="Isochorismatase"/>
    <property type="match status" value="1"/>
</dbReference>
<name>A0A2U1JLL3_9FLAO</name>
<dbReference type="PANTHER" id="PTHR43540">
    <property type="entry name" value="PEROXYUREIDOACRYLATE/UREIDOACRYLATE AMIDOHYDROLASE-RELATED"/>
    <property type="match status" value="1"/>
</dbReference>
<dbReference type="Gene3D" id="3.40.50.850">
    <property type="entry name" value="Isochorismatase-like"/>
    <property type="match status" value="1"/>
</dbReference>
<keyword evidence="4" id="KW-1185">Reference proteome</keyword>
<comment type="caution">
    <text evidence="3">The sequence shown here is derived from an EMBL/GenBank/DDBJ whole genome shotgun (WGS) entry which is preliminary data.</text>
</comment>
<evidence type="ECO:0000313" key="3">
    <source>
        <dbReference type="EMBL" id="PWA05748.1"/>
    </source>
</evidence>
<proteinExistence type="predicted"/>
<protein>
    <submittedName>
        <fullName evidence="3">Cysteine hydrolase</fullName>
    </submittedName>
</protein>
<organism evidence="3 4">
    <name type="scientific">Flavobacterium laiguense</name>
    <dbReference type="NCBI Taxonomy" id="2169409"/>
    <lineage>
        <taxon>Bacteria</taxon>
        <taxon>Pseudomonadati</taxon>
        <taxon>Bacteroidota</taxon>
        <taxon>Flavobacteriia</taxon>
        <taxon>Flavobacteriales</taxon>
        <taxon>Flavobacteriaceae</taxon>
        <taxon>Flavobacterium</taxon>
    </lineage>
</organism>
<dbReference type="Proteomes" id="UP000245618">
    <property type="component" value="Unassembled WGS sequence"/>
</dbReference>
<dbReference type="EMBL" id="QCZH01000032">
    <property type="protein sequence ID" value="PWA05748.1"/>
    <property type="molecule type" value="Genomic_DNA"/>
</dbReference>
<accession>A0A2U1JLL3</accession>
<dbReference type="SUPFAM" id="SSF52499">
    <property type="entry name" value="Isochorismatase-like hydrolases"/>
    <property type="match status" value="1"/>
</dbReference>
<dbReference type="InterPro" id="IPR036380">
    <property type="entry name" value="Isochorismatase-like_sf"/>
</dbReference>
<gene>
    <name evidence="3" type="ORF">DB891_16645</name>
</gene>
<sequence length="180" mass="20037">MTKALIIIDIQNDYFENGKMELVGSEKASKNAKTILEIFRDKNLPIVHIQHIATSPTATFFLPDTEGVKINKNVEPKGDEKVIIKNYPNSFRETELLDFLKSKQISELVICGMMTHMCIDTTTRAAYDLGFKSIVIGDACATKDLELDGEKANAKEVQIAYLSALDGTFAEIQKTNDFIG</sequence>